<evidence type="ECO:0000256" key="1">
    <source>
        <dbReference type="SAM" id="Phobius"/>
    </source>
</evidence>
<keyword evidence="1" id="KW-0812">Transmembrane</keyword>
<keyword evidence="1" id="KW-0472">Membrane</keyword>
<keyword evidence="1" id="KW-1133">Transmembrane helix</keyword>
<evidence type="ECO:0000313" key="3">
    <source>
        <dbReference type="Proteomes" id="UP001595533"/>
    </source>
</evidence>
<dbReference type="Pfam" id="PF04246">
    <property type="entry name" value="RseC_MucC"/>
    <property type="match status" value="1"/>
</dbReference>
<dbReference type="RefSeq" id="WP_077411508.1">
    <property type="nucleotide sequence ID" value="NZ_JBHRTS010000003.1"/>
</dbReference>
<feature type="transmembrane region" description="Helical" evidence="1">
    <location>
        <begin position="90"/>
        <end position="108"/>
    </location>
</feature>
<name>A0ABV7J6E4_9GAMM</name>
<feature type="transmembrane region" description="Helical" evidence="1">
    <location>
        <begin position="114"/>
        <end position="132"/>
    </location>
</feature>
<protein>
    <submittedName>
        <fullName evidence="2">SoxR reducing system RseC family protein</fullName>
    </submittedName>
</protein>
<organism evidence="2 3">
    <name type="scientific">Marinicella sediminis</name>
    <dbReference type="NCBI Taxonomy" id="1792834"/>
    <lineage>
        <taxon>Bacteria</taxon>
        <taxon>Pseudomonadati</taxon>
        <taxon>Pseudomonadota</taxon>
        <taxon>Gammaproteobacteria</taxon>
        <taxon>Lysobacterales</taxon>
        <taxon>Marinicellaceae</taxon>
        <taxon>Marinicella</taxon>
    </lineage>
</organism>
<accession>A0ABV7J6E4</accession>
<dbReference type="Proteomes" id="UP001595533">
    <property type="component" value="Unassembled WGS sequence"/>
</dbReference>
<comment type="caution">
    <text evidence="2">The sequence shown here is derived from an EMBL/GenBank/DDBJ whole genome shotgun (WGS) entry which is preliminary data.</text>
</comment>
<gene>
    <name evidence="2" type="ORF">ACFODZ_05480</name>
</gene>
<reference evidence="3" key="1">
    <citation type="journal article" date="2019" name="Int. J. Syst. Evol. Microbiol.">
        <title>The Global Catalogue of Microorganisms (GCM) 10K type strain sequencing project: providing services to taxonomists for standard genome sequencing and annotation.</title>
        <authorList>
            <consortium name="The Broad Institute Genomics Platform"/>
            <consortium name="The Broad Institute Genome Sequencing Center for Infectious Disease"/>
            <person name="Wu L."/>
            <person name="Ma J."/>
        </authorList>
    </citation>
    <scope>NUCLEOTIDE SEQUENCE [LARGE SCALE GENOMIC DNA]</scope>
    <source>
        <strain evidence="3">KCTC 42953</strain>
    </source>
</reference>
<dbReference type="EMBL" id="JBHRTS010000003">
    <property type="protein sequence ID" value="MFC3193684.1"/>
    <property type="molecule type" value="Genomic_DNA"/>
</dbReference>
<evidence type="ECO:0000313" key="2">
    <source>
        <dbReference type="EMBL" id="MFC3193684.1"/>
    </source>
</evidence>
<proteinExistence type="predicted"/>
<sequence>MKRQALVVSHDGHSLTLRLQQTARCAGCPKNCNEPLFSLFGGRSDELTLSENHPDYQLNSDDGLFEQPMSGQLVELSFDLQQLMSTSARFYLMPLVLMVVFALLGHVTASKLSFNTDVGALFGVLVSWYLSFQLMRGKIFPKVLKNRPKVTILKINGTSS</sequence>
<keyword evidence="3" id="KW-1185">Reference proteome</keyword>